<feature type="compositionally biased region" description="Low complexity" evidence="1">
    <location>
        <begin position="661"/>
        <end position="677"/>
    </location>
</feature>
<proteinExistence type="predicted"/>
<feature type="region of interest" description="Disordered" evidence="1">
    <location>
        <begin position="592"/>
        <end position="697"/>
    </location>
</feature>
<feature type="region of interest" description="Disordered" evidence="1">
    <location>
        <begin position="523"/>
        <end position="553"/>
    </location>
</feature>
<feature type="compositionally biased region" description="Polar residues" evidence="1">
    <location>
        <begin position="186"/>
        <end position="198"/>
    </location>
</feature>
<evidence type="ECO:0000256" key="1">
    <source>
        <dbReference type="SAM" id="MobiDB-lite"/>
    </source>
</evidence>
<feature type="compositionally biased region" description="Low complexity" evidence="1">
    <location>
        <begin position="43"/>
        <end position="71"/>
    </location>
</feature>
<accession>A0A167YQA1</accession>
<organism evidence="2 3">
    <name type="scientific">Ascosphaera apis ARSEF 7405</name>
    <dbReference type="NCBI Taxonomy" id="392613"/>
    <lineage>
        <taxon>Eukaryota</taxon>
        <taxon>Fungi</taxon>
        <taxon>Dikarya</taxon>
        <taxon>Ascomycota</taxon>
        <taxon>Pezizomycotina</taxon>
        <taxon>Eurotiomycetes</taxon>
        <taxon>Eurotiomycetidae</taxon>
        <taxon>Onygenales</taxon>
        <taxon>Ascosphaeraceae</taxon>
        <taxon>Ascosphaera</taxon>
    </lineage>
</organism>
<feature type="compositionally biased region" description="Basic and acidic residues" evidence="1">
    <location>
        <begin position="29"/>
        <end position="39"/>
    </location>
</feature>
<feature type="compositionally biased region" description="Low complexity" evidence="1">
    <location>
        <begin position="88"/>
        <end position="98"/>
    </location>
</feature>
<dbReference type="EMBL" id="AZGZ01000013">
    <property type="protein sequence ID" value="KZZ91627.1"/>
    <property type="molecule type" value="Genomic_DNA"/>
</dbReference>
<sequence>MAFGRIIRARENKSSNLHKKKDSFGNRPTTDRKNSENTRSDSPYHASSNNNYNNHSSSSSGQVSTSSQTSVTRKVPRPPAGHPDDNFSASLPHSSSSSQHGWYDEASAGQKAEDCLKAENNGVSLGERPPLQFPDKLNADTAARLHSAFSSLIDRMEQQGRMKFNTKPKPKDVSDSSSSSNKTPSQLQQPTSQHSHNAPTMRRRGTADSYDQGTHHSLSRSSSNLAAPPSAGNRHANRERSMRSMTYDEQQQQQQQQQLQFPQPPPSQPSQQQSTYYDHSSGRGYDDNLDSPTDPYCASTYPPARSYHSSAVANDSRSRSSSNPHTYGADSDALLQNSEGSPNSSESSHACKTRNALGLKINTDAIAAQSRRFVRRPTIVSNGQEDENTPSLVHDEERNEPDETVPVCESPSPFDIGNSPTIRKLDDPFNTTYQEPTMMQSPPQDARNTPVAAPAPAAAAAAPSANPPAYHADEILQIVQQALLQTQASTQAISVEAIQAAVMNEMICRSKANASMNSNDGARNANGSYANGHHVPPRTPESCFSYGSGRSSPDPIMLPPPSLDNSHNWSASIRKTVQSIAEHEIREHKRNSLAYGYERDDEDDAAEYTPETREEHHHHHHHHHHHDHPQYPTRTQSKNTDINSIPWPNSRHSRRGFPMRTATNLSNTSSNHNSSTSDLVADRSLTPPAVPAAPVPTQSSFEYPEIEAYPDFDIPIGLPDPETYPDEPLPPVPAGRSRGMSNGERTTHFESALKRPGRPYNSSPFAVGANHDRVPLARRVVPMQRRLEVQE</sequence>
<feature type="compositionally biased region" description="Polar residues" evidence="1">
    <location>
        <begin position="307"/>
        <end position="325"/>
    </location>
</feature>
<feature type="compositionally biased region" description="Low complexity" evidence="1">
    <location>
        <begin position="250"/>
        <end position="261"/>
    </location>
</feature>
<dbReference type="OrthoDB" id="4207141at2759"/>
<feature type="compositionally biased region" description="Polar residues" evidence="1">
    <location>
        <begin position="632"/>
        <end position="647"/>
    </location>
</feature>
<feature type="compositionally biased region" description="Basic residues" evidence="1">
    <location>
        <begin position="616"/>
        <end position="627"/>
    </location>
</feature>
<evidence type="ECO:0000313" key="3">
    <source>
        <dbReference type="Proteomes" id="UP000242877"/>
    </source>
</evidence>
<feature type="compositionally biased region" description="Low complexity" evidence="1">
    <location>
        <begin position="175"/>
        <end position="185"/>
    </location>
</feature>
<protein>
    <submittedName>
        <fullName evidence="2">Uncharacterized protein</fullName>
    </submittedName>
</protein>
<reference evidence="2 3" key="1">
    <citation type="journal article" date="2016" name="Genome Biol. Evol.">
        <title>Divergent and convergent evolution of fungal pathogenicity.</title>
        <authorList>
            <person name="Shang Y."/>
            <person name="Xiao G."/>
            <person name="Zheng P."/>
            <person name="Cen K."/>
            <person name="Zhan S."/>
            <person name="Wang C."/>
        </authorList>
    </citation>
    <scope>NUCLEOTIDE SEQUENCE [LARGE SCALE GENOMIC DNA]</scope>
    <source>
        <strain evidence="2 3">ARSEF 7405</strain>
    </source>
</reference>
<gene>
    <name evidence="2" type="ORF">AAP_03333</name>
</gene>
<feature type="region of interest" description="Disordered" evidence="1">
    <location>
        <begin position="376"/>
        <end position="466"/>
    </location>
</feature>
<dbReference type="AlphaFoldDB" id="A0A167YQA1"/>
<feature type="compositionally biased region" description="Polar residues" evidence="1">
    <location>
        <begin position="429"/>
        <end position="447"/>
    </location>
</feature>
<keyword evidence="3" id="KW-1185">Reference proteome</keyword>
<feature type="region of interest" description="Disordered" evidence="1">
    <location>
        <begin position="164"/>
        <end position="351"/>
    </location>
</feature>
<evidence type="ECO:0000313" key="2">
    <source>
        <dbReference type="EMBL" id="KZZ91627.1"/>
    </source>
</evidence>
<dbReference type="VEuPathDB" id="FungiDB:AAP_03333"/>
<feature type="compositionally biased region" description="Polar residues" evidence="1">
    <location>
        <begin position="209"/>
        <end position="225"/>
    </location>
</feature>
<name>A0A167YQA1_9EURO</name>
<feature type="region of interest" description="Disordered" evidence="1">
    <location>
        <begin position="732"/>
        <end position="768"/>
    </location>
</feature>
<comment type="caution">
    <text evidence="2">The sequence shown here is derived from an EMBL/GenBank/DDBJ whole genome shotgun (WGS) entry which is preliminary data.</text>
</comment>
<feature type="compositionally biased region" description="Low complexity" evidence="1">
    <location>
        <begin position="337"/>
        <end position="348"/>
    </location>
</feature>
<feature type="region of interest" description="Disordered" evidence="1">
    <location>
        <begin position="1"/>
        <end position="109"/>
    </location>
</feature>
<feature type="compositionally biased region" description="Low complexity" evidence="1">
    <location>
        <begin position="450"/>
        <end position="466"/>
    </location>
</feature>
<dbReference type="Proteomes" id="UP000242877">
    <property type="component" value="Unassembled WGS sequence"/>
</dbReference>